<feature type="region of interest" description="Disordered" evidence="1">
    <location>
        <begin position="40"/>
        <end position="130"/>
    </location>
</feature>
<gene>
    <name evidence="2" type="ORF">PECUL_23A017437</name>
</gene>
<dbReference type="Proteomes" id="UP001295444">
    <property type="component" value="Chromosome 09"/>
</dbReference>
<protein>
    <submittedName>
        <fullName evidence="2">Uncharacterized protein</fullName>
    </submittedName>
</protein>
<feature type="compositionally biased region" description="Basic residues" evidence="1">
    <location>
        <begin position="62"/>
        <end position="71"/>
    </location>
</feature>
<dbReference type="AlphaFoldDB" id="A0AAD1T5D8"/>
<accession>A0AAD1T5D8</accession>
<dbReference type="EMBL" id="OW240920">
    <property type="protein sequence ID" value="CAH2315400.1"/>
    <property type="molecule type" value="Genomic_DNA"/>
</dbReference>
<feature type="region of interest" description="Disordered" evidence="1">
    <location>
        <begin position="142"/>
        <end position="180"/>
    </location>
</feature>
<keyword evidence="3" id="KW-1185">Reference proteome</keyword>
<organism evidence="2 3">
    <name type="scientific">Pelobates cultripes</name>
    <name type="common">Western spadefoot toad</name>
    <dbReference type="NCBI Taxonomy" id="61616"/>
    <lineage>
        <taxon>Eukaryota</taxon>
        <taxon>Metazoa</taxon>
        <taxon>Chordata</taxon>
        <taxon>Craniata</taxon>
        <taxon>Vertebrata</taxon>
        <taxon>Euteleostomi</taxon>
        <taxon>Amphibia</taxon>
        <taxon>Batrachia</taxon>
        <taxon>Anura</taxon>
        <taxon>Pelobatoidea</taxon>
        <taxon>Pelobatidae</taxon>
        <taxon>Pelobates</taxon>
    </lineage>
</organism>
<evidence type="ECO:0000313" key="2">
    <source>
        <dbReference type="EMBL" id="CAH2315400.1"/>
    </source>
</evidence>
<proteinExistence type="predicted"/>
<sequence>MAATANGRPNTFPRDDTEARLNAIFEAFWEKLDTYQALKRVPKEQKPTLPPARSCLQSNSHREKKARTGRQHKSEGLPIKQAKPRRQAETGLARKHMPATRQSEKPTPQSTPHASDGKTRKKVHNPTTVKRCKPWDQLGRRRAVRHPASRYHGATRCTTRPQRATQQRSQLQPEKWKGTPAKAIKEPTYLPVPRSFAMQDYHSYLDCTQYPIGIG</sequence>
<evidence type="ECO:0000256" key="1">
    <source>
        <dbReference type="SAM" id="MobiDB-lite"/>
    </source>
</evidence>
<feature type="compositionally biased region" description="Polar residues" evidence="1">
    <location>
        <begin position="156"/>
        <end position="172"/>
    </location>
</feature>
<reference evidence="2" key="1">
    <citation type="submission" date="2022-03" db="EMBL/GenBank/DDBJ databases">
        <authorList>
            <person name="Alioto T."/>
            <person name="Alioto T."/>
            <person name="Gomez Garrido J."/>
        </authorList>
    </citation>
    <scope>NUCLEOTIDE SEQUENCE</scope>
</reference>
<name>A0AAD1T5D8_PELCU</name>
<evidence type="ECO:0000313" key="3">
    <source>
        <dbReference type="Proteomes" id="UP001295444"/>
    </source>
</evidence>